<sequence length="80" mass="9206">VAIECCILLQLTTWFQATYKDSRCPLWTRLQLAAFWLLSLRKPAPLTSPLVVHLITFEVFLVPDSTQYNLTCFNKPFSVS</sequence>
<feature type="non-terminal residue" evidence="1">
    <location>
        <position position="1"/>
    </location>
</feature>
<gene>
    <name evidence="1" type="ORF">AMECASPLE_016990</name>
</gene>
<dbReference type="EMBL" id="JAHRIP010010660">
    <property type="protein sequence ID" value="MEQ2283972.1"/>
    <property type="molecule type" value="Genomic_DNA"/>
</dbReference>
<comment type="caution">
    <text evidence="1">The sequence shown here is derived from an EMBL/GenBank/DDBJ whole genome shotgun (WGS) entry which is preliminary data.</text>
</comment>
<protein>
    <submittedName>
        <fullName evidence="1">Uncharacterized protein</fullName>
    </submittedName>
</protein>
<dbReference type="Proteomes" id="UP001469553">
    <property type="component" value="Unassembled WGS sequence"/>
</dbReference>
<proteinExistence type="predicted"/>
<organism evidence="1 2">
    <name type="scientific">Ameca splendens</name>
    <dbReference type="NCBI Taxonomy" id="208324"/>
    <lineage>
        <taxon>Eukaryota</taxon>
        <taxon>Metazoa</taxon>
        <taxon>Chordata</taxon>
        <taxon>Craniata</taxon>
        <taxon>Vertebrata</taxon>
        <taxon>Euteleostomi</taxon>
        <taxon>Actinopterygii</taxon>
        <taxon>Neopterygii</taxon>
        <taxon>Teleostei</taxon>
        <taxon>Neoteleostei</taxon>
        <taxon>Acanthomorphata</taxon>
        <taxon>Ovalentaria</taxon>
        <taxon>Atherinomorphae</taxon>
        <taxon>Cyprinodontiformes</taxon>
        <taxon>Goodeidae</taxon>
        <taxon>Ameca</taxon>
    </lineage>
</organism>
<reference evidence="1 2" key="1">
    <citation type="submission" date="2021-06" db="EMBL/GenBank/DDBJ databases">
        <authorList>
            <person name="Palmer J.M."/>
        </authorList>
    </citation>
    <scope>NUCLEOTIDE SEQUENCE [LARGE SCALE GENOMIC DNA]</scope>
    <source>
        <strain evidence="1 2">AS_MEX2019</strain>
        <tissue evidence="1">Muscle</tissue>
    </source>
</reference>
<evidence type="ECO:0000313" key="1">
    <source>
        <dbReference type="EMBL" id="MEQ2283972.1"/>
    </source>
</evidence>
<evidence type="ECO:0000313" key="2">
    <source>
        <dbReference type="Proteomes" id="UP001469553"/>
    </source>
</evidence>
<keyword evidence="2" id="KW-1185">Reference proteome</keyword>
<name>A0ABV0XRB4_9TELE</name>
<accession>A0ABV0XRB4</accession>